<dbReference type="Pfam" id="PF09423">
    <property type="entry name" value="PhoD"/>
    <property type="match status" value="2"/>
</dbReference>
<dbReference type="InterPro" id="IPR052900">
    <property type="entry name" value="Phospholipid_Metab_Enz"/>
</dbReference>
<dbReference type="SUPFAM" id="SSF56300">
    <property type="entry name" value="Metallo-dependent phosphatases"/>
    <property type="match status" value="1"/>
</dbReference>
<dbReference type="AlphaFoldDB" id="A0A4V5NVL7"/>
<dbReference type="PANTHER" id="PTHR43606:SF2">
    <property type="entry name" value="ALKALINE PHOSPHATASE FAMILY PROTEIN (AFU_ORTHOLOGUE AFUA_5G03860)"/>
    <property type="match status" value="1"/>
</dbReference>
<proteinExistence type="predicted"/>
<dbReference type="Gene3D" id="2.60.40.380">
    <property type="entry name" value="Purple acid phosphatase-like, N-terminal"/>
    <property type="match status" value="1"/>
</dbReference>
<evidence type="ECO:0000313" key="5">
    <source>
        <dbReference type="Proteomes" id="UP000305674"/>
    </source>
</evidence>
<evidence type="ECO:0000256" key="1">
    <source>
        <dbReference type="SAM" id="SignalP"/>
    </source>
</evidence>
<sequence>MSFTRRRFLHTLVVSAGAMTLSSLTGCSNDNPQDQAMVLPEIMPEYFPQSVMSGDPRPDSVILWTRAVDGDGDLSLTLQLSTDPAFQEVMVEEAFTAAAANGHCLKVRVTDLSPYSHYYYRFLFEKEGKLVSSRIGRTKTAPAADADVEVKFGFASCQDYLGRYYNTYLSLLARDDLDFVLHLGDYIYETSGDASFQATDGERQFEFRDGDGALTLGSGDSAFQAAASIDNYRQLYEVYRADPVLQELHERYPLVAIWDDHEFSDDSWQTNATYLNGAAGEEQTGRKRNAEQVYFEFMPIDHAAPHGDSGSGALEVSEQQLFPNTKIYRDLRFGQHLHLAMTDYRTFRPDHLIPEDAFPATVVMDSATLTAFLSAQGMPQAAIDATLAQMSPVVEIDAEALAPYKAAFVEIFTGLYTQELMTRLGLDQPSALAQASARATAAVTGKLTSSYLNLVLTQAQATLPDGHPLKALPPLPETGVDTGLAYYTLGKTTLFSDLGARYLVIRETFDLYAGYLESMARQQGGSVQTPYDQAQFAWLQGVLTQSDATHKVMASSVSFAPLLADLSPARADSGVTELEAVLDSDLVPAALKQRFYLNVDHWDGFPQFKGSLVNDLLSATGTLTLSGDIHASFVTQHPANPNTGLASVDFTTSSVSSGTFGSFLDDGLNGLLAQLGDVPPEVSQLKYFFDTIALTASQRDDVSSKLVFSRMWEHGVSVATASAKGFAVEYFNVPTVWDGVNMTKTSFYDNRAAFLANVRTHRFHWDGSELQMLPA</sequence>
<feature type="signal peptide" evidence="1">
    <location>
        <begin position="1"/>
        <end position="16"/>
    </location>
</feature>
<evidence type="ECO:0000259" key="3">
    <source>
        <dbReference type="Pfam" id="PF16655"/>
    </source>
</evidence>
<protein>
    <submittedName>
        <fullName evidence="4">Metallophosphatase</fullName>
    </submittedName>
</protein>
<dbReference type="OrthoDB" id="327733at2"/>
<gene>
    <name evidence="4" type="ORF">FCL40_00195</name>
</gene>
<reference evidence="4 5" key="1">
    <citation type="submission" date="2019-04" db="EMBL/GenBank/DDBJ databases">
        <authorList>
            <person name="Hwang J.C."/>
        </authorList>
    </citation>
    <scope>NUCLEOTIDE SEQUENCE [LARGE SCALE GENOMIC DNA]</scope>
    <source>
        <strain evidence="4 5">IMCC35001</strain>
    </source>
</reference>
<dbReference type="PROSITE" id="PS51257">
    <property type="entry name" value="PROKAR_LIPOPROTEIN"/>
    <property type="match status" value="1"/>
</dbReference>
<evidence type="ECO:0000259" key="2">
    <source>
        <dbReference type="Pfam" id="PF09423"/>
    </source>
</evidence>
<keyword evidence="1" id="KW-0732">Signal</keyword>
<feature type="domain" description="Phospholipase D N-terminal" evidence="3">
    <location>
        <begin position="50"/>
        <end position="140"/>
    </location>
</feature>
<dbReference type="PROSITE" id="PS51318">
    <property type="entry name" value="TAT"/>
    <property type="match status" value="1"/>
</dbReference>
<organism evidence="4 5">
    <name type="scientific">Ferrimonas sediminicola</name>
    <dbReference type="NCBI Taxonomy" id="2569538"/>
    <lineage>
        <taxon>Bacteria</taxon>
        <taxon>Pseudomonadati</taxon>
        <taxon>Pseudomonadota</taxon>
        <taxon>Gammaproteobacteria</taxon>
        <taxon>Alteromonadales</taxon>
        <taxon>Ferrimonadaceae</taxon>
        <taxon>Ferrimonas</taxon>
    </lineage>
</organism>
<name>A0A4V5NVL7_9GAMM</name>
<dbReference type="InterPro" id="IPR029052">
    <property type="entry name" value="Metallo-depent_PP-like"/>
</dbReference>
<dbReference type="RefSeq" id="WP_136850168.1">
    <property type="nucleotide sequence ID" value="NZ_SWCI01000001.1"/>
</dbReference>
<dbReference type="InterPro" id="IPR018946">
    <property type="entry name" value="PhoD-like_MPP"/>
</dbReference>
<dbReference type="PANTHER" id="PTHR43606">
    <property type="entry name" value="PHOSPHATASE, PUTATIVE (AFU_ORTHOLOGUE AFUA_6G08710)-RELATED"/>
    <property type="match status" value="1"/>
</dbReference>
<feature type="domain" description="PhoD-like phosphatase metallophosphatase" evidence="2">
    <location>
        <begin position="533"/>
        <end position="665"/>
    </location>
</feature>
<dbReference type="InterPro" id="IPR006311">
    <property type="entry name" value="TAT_signal"/>
</dbReference>
<comment type="caution">
    <text evidence="4">The sequence shown here is derived from an EMBL/GenBank/DDBJ whole genome shotgun (WGS) entry which is preliminary data.</text>
</comment>
<dbReference type="InterPro" id="IPR032093">
    <property type="entry name" value="PhoD_N"/>
</dbReference>
<feature type="domain" description="PhoD-like phosphatase metallophosphatase" evidence="2">
    <location>
        <begin position="152"/>
        <end position="353"/>
    </location>
</feature>
<dbReference type="InterPro" id="IPR038607">
    <property type="entry name" value="PhoD-like_sf"/>
</dbReference>
<keyword evidence="5" id="KW-1185">Reference proteome</keyword>
<dbReference type="Proteomes" id="UP000305674">
    <property type="component" value="Unassembled WGS sequence"/>
</dbReference>
<feature type="chain" id="PRO_5020897872" evidence="1">
    <location>
        <begin position="17"/>
        <end position="775"/>
    </location>
</feature>
<dbReference type="Pfam" id="PF16655">
    <property type="entry name" value="PhoD_N"/>
    <property type="match status" value="1"/>
</dbReference>
<dbReference type="EMBL" id="SWCI01000001">
    <property type="protein sequence ID" value="TKB51011.1"/>
    <property type="molecule type" value="Genomic_DNA"/>
</dbReference>
<dbReference type="Gene3D" id="3.60.21.70">
    <property type="entry name" value="PhoD-like phosphatase"/>
    <property type="match status" value="2"/>
</dbReference>
<dbReference type="CDD" id="cd07389">
    <property type="entry name" value="MPP_PhoD"/>
    <property type="match status" value="1"/>
</dbReference>
<evidence type="ECO:0000313" key="4">
    <source>
        <dbReference type="EMBL" id="TKB51011.1"/>
    </source>
</evidence>
<accession>A0A4V5NVL7</accession>